<evidence type="ECO:0000313" key="3">
    <source>
        <dbReference type="EMBL" id="EWT02638.1"/>
    </source>
</evidence>
<reference evidence="3 4" key="1">
    <citation type="submission" date="2013-08" db="EMBL/GenBank/DDBJ databases">
        <title>Intrasporangium oryzae NRRL B-24470.</title>
        <authorList>
            <person name="Liu H."/>
            <person name="Wang G."/>
        </authorList>
    </citation>
    <scope>NUCLEOTIDE SEQUENCE [LARGE SCALE GENOMIC DNA]</scope>
    <source>
        <strain evidence="3 4">NRRL B-24470</strain>
    </source>
</reference>
<dbReference type="InterPro" id="IPR041356">
    <property type="entry name" value="PGM1_C"/>
</dbReference>
<dbReference type="eggNOG" id="COG2232">
    <property type="taxonomic scope" value="Bacteria"/>
</dbReference>
<dbReference type="AlphaFoldDB" id="W9GCT8"/>
<dbReference type="PATRIC" id="fig|1386089.3.peg.972"/>
<feature type="domain" description="ATP-grasp" evidence="2">
    <location>
        <begin position="170"/>
        <end position="400"/>
    </location>
</feature>
<protein>
    <recommendedName>
        <fullName evidence="2">ATP-grasp domain-containing protein</fullName>
    </recommendedName>
</protein>
<comment type="caution">
    <text evidence="3">The sequence shown here is derived from an EMBL/GenBank/DDBJ whole genome shotgun (WGS) entry which is preliminary data.</text>
</comment>
<dbReference type="InterPro" id="IPR011761">
    <property type="entry name" value="ATP-grasp"/>
</dbReference>
<dbReference type="InterPro" id="IPR038752">
    <property type="entry name" value="IQCH"/>
</dbReference>
<dbReference type="InterPro" id="IPR056855">
    <property type="entry name" value="ATP-grasp_IQCH"/>
</dbReference>
<evidence type="ECO:0000256" key="1">
    <source>
        <dbReference type="PROSITE-ProRule" id="PRU00409"/>
    </source>
</evidence>
<accession>W9GCT8</accession>
<dbReference type="STRING" id="1386089.N865_04195"/>
<proteinExistence type="predicted"/>
<dbReference type="Pfam" id="PF18105">
    <property type="entry name" value="PGM1_C"/>
    <property type="match status" value="1"/>
</dbReference>
<dbReference type="EMBL" id="AWSA01000008">
    <property type="protein sequence ID" value="EWT02638.1"/>
    <property type="molecule type" value="Genomic_DNA"/>
</dbReference>
<evidence type="ECO:0000313" key="4">
    <source>
        <dbReference type="Proteomes" id="UP000019489"/>
    </source>
</evidence>
<dbReference type="PROSITE" id="PS50975">
    <property type="entry name" value="ATP_GRASP"/>
    <property type="match status" value="1"/>
</dbReference>
<dbReference type="Pfam" id="PF24923">
    <property type="entry name" value="ATP-grasp_IQCH"/>
    <property type="match status" value="2"/>
</dbReference>
<dbReference type="GO" id="GO:0005524">
    <property type="term" value="F:ATP binding"/>
    <property type="evidence" value="ECO:0007669"/>
    <property type="project" value="UniProtKB-UniRule"/>
</dbReference>
<keyword evidence="4" id="KW-1185">Reference proteome</keyword>
<dbReference type="PANTHER" id="PTHR14465:SF0">
    <property type="entry name" value="IQ DOMAIN-CONTAINING PROTEIN H"/>
    <property type="match status" value="1"/>
</dbReference>
<dbReference type="Proteomes" id="UP000019489">
    <property type="component" value="Unassembled WGS sequence"/>
</dbReference>
<gene>
    <name evidence="3" type="ORF">N865_04195</name>
</gene>
<sequence length="498" mass="53784">MLQARLPDVWRLVGTGAPSESVVVVPSMTVNRVAGTAGAVNQALEERLLFLLLLLRQPHLRMIYVSSMPVDPQIIEYYLSLLPGVIPSHARARLTLFSVGDGSGTPLTDKLLARPRMLAELASLVPDRASSHLIPYTSTTRERDLALQLGIPMYAADPRHFPYGTKSGCRRLFAESGVAHPEGAEDLHSVEDVVVALVGLRSSRPRSDWAMVKLDEGTSGSGNALVDLRGIEPTAPDAYAQVESRVRAMQLEDETIGLDDYLAKLAERGGIVEERIVGDELRSPSVQLRVTPLGDLELLSTHDQVLGGPTGQAYLGARFPADPAYAMTITEAARRVGERLAAAGVIGRFALDFVVVRHGDTWEAHAIEVNLRKGGTTHPFLTLQFLTDGAYEPASAHFLTPSGEERHLVATDHLQDEALKGLRVADLFDLVARAGLQFDPARQVGIVFHMISSITECGRVGMTAIGATPDSAQDVFDRAESALLAEARASLAPRELPL</sequence>
<keyword evidence="1" id="KW-0067">ATP-binding</keyword>
<organism evidence="3 4">
    <name type="scientific">Intrasporangium oryzae NRRL B-24470</name>
    <dbReference type="NCBI Taxonomy" id="1386089"/>
    <lineage>
        <taxon>Bacteria</taxon>
        <taxon>Bacillati</taxon>
        <taxon>Actinomycetota</taxon>
        <taxon>Actinomycetes</taxon>
        <taxon>Micrococcales</taxon>
        <taxon>Intrasporangiaceae</taxon>
        <taxon>Intrasporangium</taxon>
    </lineage>
</organism>
<dbReference type="PANTHER" id="PTHR14465">
    <property type="entry name" value="IQ DOMAIN-CONTAINING PROTEIN H"/>
    <property type="match status" value="1"/>
</dbReference>
<evidence type="ECO:0000259" key="2">
    <source>
        <dbReference type="PROSITE" id="PS50975"/>
    </source>
</evidence>
<name>W9GCT8_9MICO</name>
<dbReference type="GO" id="GO:0046872">
    <property type="term" value="F:metal ion binding"/>
    <property type="evidence" value="ECO:0007669"/>
    <property type="project" value="InterPro"/>
</dbReference>
<keyword evidence="1" id="KW-0547">Nucleotide-binding</keyword>